<evidence type="ECO:0000313" key="1">
    <source>
        <dbReference type="EMBL" id="KAI0514200.1"/>
    </source>
</evidence>
<keyword evidence="2" id="KW-1185">Reference proteome</keyword>
<dbReference type="Gene3D" id="3.80.10.10">
    <property type="entry name" value="Ribonuclease Inhibitor"/>
    <property type="match status" value="1"/>
</dbReference>
<dbReference type="EMBL" id="JAGYWB010000008">
    <property type="protein sequence ID" value="KAI0514200.1"/>
    <property type="molecule type" value="Genomic_DNA"/>
</dbReference>
<sequence length="161" mass="18589">MHDLIHELAQSVFIHECLRVEDGTKLPSIIPKTLRHLAIETTNSDIIKKIGQFKYLHSLILFYRTSNQDLCNALTEIFKASRSLPLLYIRASKDLKIIPEEIGNLIHLRYLKIDGYDLTMLSRSLSNLYHLQYIIYYIRGVPSQSKVDDFLPSSTINLSNL</sequence>
<dbReference type="OrthoDB" id="1534087at2759"/>
<gene>
    <name evidence="1" type="ORF">KFK09_010235</name>
</gene>
<dbReference type="SUPFAM" id="SSF52058">
    <property type="entry name" value="L domain-like"/>
    <property type="match status" value="1"/>
</dbReference>
<dbReference type="AlphaFoldDB" id="A0A8T3BK07"/>
<dbReference type="InterPro" id="IPR032675">
    <property type="entry name" value="LRR_dom_sf"/>
</dbReference>
<reference evidence="1" key="1">
    <citation type="journal article" date="2022" name="Front. Genet.">
        <title>Chromosome-Scale Assembly of the Dendrobium nobile Genome Provides Insights Into the Molecular Mechanism of the Biosynthesis of the Medicinal Active Ingredient of Dendrobium.</title>
        <authorList>
            <person name="Xu Q."/>
            <person name="Niu S.-C."/>
            <person name="Li K.-L."/>
            <person name="Zheng P.-J."/>
            <person name="Zhang X.-J."/>
            <person name="Jia Y."/>
            <person name="Liu Y."/>
            <person name="Niu Y.-X."/>
            <person name="Yu L.-H."/>
            <person name="Chen D.-F."/>
            <person name="Zhang G.-Q."/>
        </authorList>
    </citation>
    <scope>NUCLEOTIDE SEQUENCE</scope>
    <source>
        <tissue evidence="1">Leaf</tissue>
    </source>
</reference>
<organism evidence="1 2">
    <name type="scientific">Dendrobium nobile</name>
    <name type="common">Orchid</name>
    <dbReference type="NCBI Taxonomy" id="94219"/>
    <lineage>
        <taxon>Eukaryota</taxon>
        <taxon>Viridiplantae</taxon>
        <taxon>Streptophyta</taxon>
        <taxon>Embryophyta</taxon>
        <taxon>Tracheophyta</taxon>
        <taxon>Spermatophyta</taxon>
        <taxon>Magnoliopsida</taxon>
        <taxon>Liliopsida</taxon>
        <taxon>Asparagales</taxon>
        <taxon>Orchidaceae</taxon>
        <taxon>Epidendroideae</taxon>
        <taxon>Malaxideae</taxon>
        <taxon>Dendrobiinae</taxon>
        <taxon>Dendrobium</taxon>
    </lineage>
</organism>
<evidence type="ECO:0000313" key="2">
    <source>
        <dbReference type="Proteomes" id="UP000829196"/>
    </source>
</evidence>
<dbReference type="Proteomes" id="UP000829196">
    <property type="component" value="Unassembled WGS sequence"/>
</dbReference>
<comment type="caution">
    <text evidence="1">The sequence shown here is derived from an EMBL/GenBank/DDBJ whole genome shotgun (WGS) entry which is preliminary data.</text>
</comment>
<accession>A0A8T3BK07</accession>
<name>A0A8T3BK07_DENNO</name>
<protein>
    <submittedName>
        <fullName evidence="1">Uncharacterized protein</fullName>
    </submittedName>
</protein>
<proteinExistence type="predicted"/>